<keyword evidence="2" id="KW-1185">Reference proteome</keyword>
<reference evidence="1" key="1">
    <citation type="submission" date="2023-06" db="EMBL/GenBank/DDBJ databases">
        <title>Robiginitalea aurantiacus sp. nov. and Algoriphagus sediminis sp. nov., isolated from coastal sediment.</title>
        <authorList>
            <person name="Zhou Z.Y."/>
            <person name="An J."/>
            <person name="Jia Y.W."/>
            <person name="Du Z.J."/>
        </authorList>
    </citation>
    <scope>NUCLEOTIDE SEQUENCE</scope>
    <source>
        <strain evidence="1">M39</strain>
    </source>
</reference>
<dbReference type="Gene3D" id="2.30.110.10">
    <property type="entry name" value="Electron Transport, Fmn-binding Protein, Chain A"/>
    <property type="match status" value="1"/>
</dbReference>
<dbReference type="InterPro" id="IPR007396">
    <property type="entry name" value="TR_PAI2-type"/>
</dbReference>
<accession>A0ABT7WCI2</accession>
<name>A0ABT7WCI2_9FLAO</name>
<organism evidence="1 2">
    <name type="scientific">Robiginitalea aurantiaca</name>
    <dbReference type="NCBI Taxonomy" id="3056915"/>
    <lineage>
        <taxon>Bacteria</taxon>
        <taxon>Pseudomonadati</taxon>
        <taxon>Bacteroidota</taxon>
        <taxon>Flavobacteriia</taxon>
        <taxon>Flavobacteriales</taxon>
        <taxon>Flavobacteriaceae</taxon>
        <taxon>Robiginitalea</taxon>
    </lineage>
</organism>
<dbReference type="Pfam" id="PF04299">
    <property type="entry name" value="FMN_bind_2"/>
    <property type="match status" value="1"/>
</dbReference>
<dbReference type="PANTHER" id="PTHR35802:SF1">
    <property type="entry name" value="PROTEASE SYNTHASE AND SPORULATION PROTEIN PAI 2"/>
    <property type="match status" value="1"/>
</dbReference>
<gene>
    <name evidence="1" type="ORF">QU605_04065</name>
</gene>
<dbReference type="Proteomes" id="UP001174839">
    <property type="component" value="Unassembled WGS sequence"/>
</dbReference>
<dbReference type="PIRSF" id="PIRSF010372">
    <property type="entry name" value="PaiB"/>
    <property type="match status" value="1"/>
</dbReference>
<dbReference type="RefSeq" id="WP_289723999.1">
    <property type="nucleotide sequence ID" value="NZ_JAUDUY010000002.1"/>
</dbReference>
<protein>
    <submittedName>
        <fullName evidence="1">FMN-binding negative transcriptional regulator</fullName>
    </submittedName>
</protein>
<comment type="caution">
    <text evidence="1">The sequence shown here is derived from an EMBL/GenBank/DDBJ whole genome shotgun (WGS) entry which is preliminary data.</text>
</comment>
<dbReference type="SUPFAM" id="SSF50475">
    <property type="entry name" value="FMN-binding split barrel"/>
    <property type="match status" value="1"/>
</dbReference>
<sequence length="203" mass="23359">MYIPESYRNENPEEIHEFLKENAFGILVCNGPEGPMATHLPLELVEKDDQTLLLRGHFAKANPQWRHLEEGDEVLCIFNGPHAYISSSWYEEEEVPTWNYKAVHLKGRYRRQNEAELWEALHAMVDKYEADSAEPVSLKNMSRATLAQIRGIVGFEIQVTRLDAAFKLSQGREHDHLRIINELEKRGGSSKDVAEAMKRNSKT</sequence>
<evidence type="ECO:0000313" key="2">
    <source>
        <dbReference type="Proteomes" id="UP001174839"/>
    </source>
</evidence>
<dbReference type="InterPro" id="IPR012349">
    <property type="entry name" value="Split_barrel_FMN-bd"/>
</dbReference>
<evidence type="ECO:0000313" key="1">
    <source>
        <dbReference type="EMBL" id="MDM9630630.1"/>
    </source>
</evidence>
<dbReference type="EMBL" id="JAUDUY010000002">
    <property type="protein sequence ID" value="MDM9630630.1"/>
    <property type="molecule type" value="Genomic_DNA"/>
</dbReference>
<dbReference type="PANTHER" id="PTHR35802">
    <property type="entry name" value="PROTEASE SYNTHASE AND SPORULATION PROTEIN PAI 2"/>
    <property type="match status" value="1"/>
</dbReference>
<proteinExistence type="predicted"/>